<keyword evidence="2 4" id="KW-0195">Cyclin</keyword>
<comment type="similarity">
    <text evidence="4">Belongs to the cyclin family.</text>
</comment>
<evidence type="ECO:0000313" key="7">
    <source>
        <dbReference type="EMBL" id="KRX05023.1"/>
    </source>
</evidence>
<protein>
    <submittedName>
        <fullName evidence="7">Cyclin-like protein</fullName>
    </submittedName>
</protein>
<evidence type="ECO:0000256" key="1">
    <source>
        <dbReference type="ARBA" id="ARBA00022618"/>
    </source>
</evidence>
<dbReference type="InterPro" id="IPR036915">
    <property type="entry name" value="Cyclin-like_sf"/>
</dbReference>
<evidence type="ECO:0000259" key="5">
    <source>
        <dbReference type="SMART" id="SM00385"/>
    </source>
</evidence>
<organism evidence="7 8">
    <name type="scientific">Pseudocohnilembus persalinus</name>
    <name type="common">Ciliate</name>
    <dbReference type="NCBI Taxonomy" id="266149"/>
    <lineage>
        <taxon>Eukaryota</taxon>
        <taxon>Sar</taxon>
        <taxon>Alveolata</taxon>
        <taxon>Ciliophora</taxon>
        <taxon>Intramacronucleata</taxon>
        <taxon>Oligohymenophorea</taxon>
        <taxon>Scuticociliatia</taxon>
        <taxon>Philasterida</taxon>
        <taxon>Pseudocohnilembidae</taxon>
        <taxon>Pseudocohnilembus</taxon>
    </lineage>
</organism>
<dbReference type="InParanoid" id="A0A0V0QRT9"/>
<feature type="domain" description="Cyclin C-terminal" evidence="6">
    <location>
        <begin position="200"/>
        <end position="329"/>
    </location>
</feature>
<evidence type="ECO:0000256" key="4">
    <source>
        <dbReference type="RuleBase" id="RU000383"/>
    </source>
</evidence>
<dbReference type="InterPro" id="IPR039361">
    <property type="entry name" value="Cyclin"/>
</dbReference>
<dbReference type="GO" id="GO:0051301">
    <property type="term" value="P:cell division"/>
    <property type="evidence" value="ECO:0007669"/>
    <property type="project" value="UniProtKB-KW"/>
</dbReference>
<keyword evidence="3" id="KW-0131">Cell cycle</keyword>
<dbReference type="Proteomes" id="UP000054937">
    <property type="component" value="Unassembled WGS sequence"/>
</dbReference>
<dbReference type="InterPro" id="IPR004367">
    <property type="entry name" value="Cyclin_C-dom"/>
</dbReference>
<dbReference type="Gene3D" id="1.10.472.10">
    <property type="entry name" value="Cyclin-like"/>
    <property type="match status" value="2"/>
</dbReference>
<dbReference type="FunFam" id="1.10.472.10:FF:000001">
    <property type="entry name" value="G2/mitotic-specific cyclin"/>
    <property type="match status" value="1"/>
</dbReference>
<evidence type="ECO:0000259" key="6">
    <source>
        <dbReference type="SMART" id="SM01332"/>
    </source>
</evidence>
<sequence length="366" mass="43391">MDSRLMSEESNHFQIYDNSDEDRLPFGIISNNGLNSNNHKIEVPNFKKKIDNYTKQQITIQETDQEQEKNDKAKISTLQTVNQYQYEDYISTQQEWHEDMRSLVVDWLIQLTDHYNMVPSTLYLAVQIMDNIFSKSNQCPIEKIQLVGITSLFIASKIEEIYPPNVDQLSQVCDYRITKEEIIGMECIFVGFLKFNFTFPTEFHFLGRFLDLSCFFDDAQKSFCHYLSEIGLEQYELLQFNPLMRASAVIFVTLKFFFPNNDVKWEETEVYNECGYTAKELRQPFKLYGLLLFQSEQKRIQMQNGEQISRVIQKFQKEQFHKVANINIKEKIKKLIEGLQNNPYCHPEFTNATYKQNLNQKMWDEN</sequence>
<keyword evidence="1" id="KW-0132">Cell division</keyword>
<dbReference type="PANTHER" id="PTHR10177">
    <property type="entry name" value="CYCLINS"/>
    <property type="match status" value="1"/>
</dbReference>
<keyword evidence="8" id="KW-1185">Reference proteome</keyword>
<feature type="domain" description="Cyclin-like" evidence="5">
    <location>
        <begin position="106"/>
        <end position="191"/>
    </location>
</feature>
<gene>
    <name evidence="7" type="ORF">PPERSA_06657</name>
</gene>
<feature type="domain" description="Cyclin-like" evidence="5">
    <location>
        <begin position="204"/>
        <end position="290"/>
    </location>
</feature>
<dbReference type="EMBL" id="LDAU01000110">
    <property type="protein sequence ID" value="KRX05023.1"/>
    <property type="molecule type" value="Genomic_DNA"/>
</dbReference>
<name>A0A0V0QRT9_PSEPJ</name>
<dbReference type="OrthoDB" id="5590282at2759"/>
<dbReference type="InterPro" id="IPR013763">
    <property type="entry name" value="Cyclin-like_dom"/>
</dbReference>
<comment type="caution">
    <text evidence="7">The sequence shown here is derived from an EMBL/GenBank/DDBJ whole genome shotgun (WGS) entry which is preliminary data.</text>
</comment>
<evidence type="ECO:0000313" key="8">
    <source>
        <dbReference type="Proteomes" id="UP000054937"/>
    </source>
</evidence>
<dbReference type="AlphaFoldDB" id="A0A0V0QRT9"/>
<dbReference type="SUPFAM" id="SSF47954">
    <property type="entry name" value="Cyclin-like"/>
    <property type="match status" value="2"/>
</dbReference>
<evidence type="ECO:0000256" key="3">
    <source>
        <dbReference type="ARBA" id="ARBA00023306"/>
    </source>
</evidence>
<dbReference type="Pfam" id="PF02984">
    <property type="entry name" value="Cyclin_C"/>
    <property type="match status" value="1"/>
</dbReference>
<accession>A0A0V0QRT9</accession>
<evidence type="ECO:0000256" key="2">
    <source>
        <dbReference type="ARBA" id="ARBA00023127"/>
    </source>
</evidence>
<dbReference type="SMART" id="SM01332">
    <property type="entry name" value="Cyclin_C"/>
    <property type="match status" value="1"/>
</dbReference>
<reference evidence="7 8" key="1">
    <citation type="journal article" date="2015" name="Sci. Rep.">
        <title>Genome of the facultative scuticociliatosis pathogen Pseudocohnilembus persalinus provides insight into its virulence through horizontal gene transfer.</title>
        <authorList>
            <person name="Xiong J."/>
            <person name="Wang G."/>
            <person name="Cheng J."/>
            <person name="Tian M."/>
            <person name="Pan X."/>
            <person name="Warren A."/>
            <person name="Jiang C."/>
            <person name="Yuan D."/>
            <person name="Miao W."/>
        </authorList>
    </citation>
    <scope>NUCLEOTIDE SEQUENCE [LARGE SCALE GENOMIC DNA]</scope>
    <source>
        <strain evidence="7">36N120E</strain>
    </source>
</reference>
<proteinExistence type="inferred from homology"/>
<dbReference type="Pfam" id="PF00134">
    <property type="entry name" value="Cyclin_N"/>
    <property type="match status" value="1"/>
</dbReference>
<dbReference type="CDD" id="cd20537">
    <property type="entry name" value="CYCLIN_CCNO-like_rpt2"/>
    <property type="match status" value="1"/>
</dbReference>
<dbReference type="InterPro" id="IPR006671">
    <property type="entry name" value="Cyclin_N"/>
</dbReference>
<dbReference type="SMART" id="SM00385">
    <property type="entry name" value="CYCLIN"/>
    <property type="match status" value="2"/>
</dbReference>